<comment type="caution">
    <text evidence="2">The sequence shown here is derived from an EMBL/GenBank/DDBJ whole genome shotgun (WGS) entry which is preliminary data.</text>
</comment>
<keyword evidence="1" id="KW-0732">Signal</keyword>
<evidence type="ECO:0000313" key="5">
    <source>
        <dbReference type="Proteomes" id="UP000238534"/>
    </source>
</evidence>
<feature type="chain" id="PRO_5015416896" description="Lipoprotein" evidence="1">
    <location>
        <begin position="24"/>
        <end position="76"/>
    </location>
</feature>
<dbReference type="AlphaFoldDB" id="A0A2S9D0V4"/>
<gene>
    <name evidence="2" type="ORF">CQ022_08905</name>
    <name evidence="3" type="ORF">CQ033_02575</name>
</gene>
<sequence>MEKMNYYLALILLLFLLSSCRDENELDTMEPAKINSKEILKGSKNSPELYKIIKSDTISVPNNIDEEDPKNTPPKK</sequence>
<evidence type="ECO:0000313" key="3">
    <source>
        <dbReference type="EMBL" id="PRB92103.1"/>
    </source>
</evidence>
<evidence type="ECO:0000313" key="4">
    <source>
        <dbReference type="Proteomes" id="UP000238325"/>
    </source>
</evidence>
<protein>
    <recommendedName>
        <fullName evidence="6">Lipoprotein</fullName>
    </recommendedName>
</protein>
<name>A0A2S9D0V4_CHRCI</name>
<dbReference type="Proteomes" id="UP000238325">
    <property type="component" value="Unassembled WGS sequence"/>
</dbReference>
<evidence type="ECO:0000256" key="1">
    <source>
        <dbReference type="SAM" id="SignalP"/>
    </source>
</evidence>
<reference evidence="4 5" key="1">
    <citation type="submission" date="2017-09" db="EMBL/GenBank/DDBJ databases">
        <title>Genomic, metabolic, and phenotypic characteristics of bacterial isolates from the natural microbiome of the model nematode Caenorhabditis elegans.</title>
        <authorList>
            <person name="Zimmermann J."/>
            <person name="Obeng N."/>
            <person name="Yang W."/>
            <person name="Obeng O."/>
            <person name="Kissoyan K."/>
            <person name="Pees B."/>
            <person name="Dirksen P."/>
            <person name="Hoppner M."/>
            <person name="Franke A."/>
            <person name="Rosenstiel P."/>
            <person name="Leippe M."/>
            <person name="Dierking K."/>
            <person name="Kaleta C."/>
            <person name="Schulenburg H."/>
        </authorList>
    </citation>
    <scope>NUCLEOTIDE SEQUENCE [LARGE SCALE GENOMIC DNA]</scope>
    <source>
        <strain evidence="2 5">MYb25</strain>
        <strain evidence="3 4">MYb44</strain>
    </source>
</reference>
<proteinExistence type="predicted"/>
<evidence type="ECO:0000313" key="2">
    <source>
        <dbReference type="EMBL" id="PRB86350.1"/>
    </source>
</evidence>
<accession>A0A2S9D0V4</accession>
<dbReference type="Proteomes" id="UP000238534">
    <property type="component" value="Unassembled WGS sequence"/>
</dbReference>
<keyword evidence="4" id="KW-1185">Reference proteome</keyword>
<dbReference type="EMBL" id="PCPH01000001">
    <property type="protein sequence ID" value="PRB92103.1"/>
    <property type="molecule type" value="Genomic_DNA"/>
</dbReference>
<organism evidence="2 5">
    <name type="scientific">Chryseobacterium culicis</name>
    <dbReference type="NCBI Taxonomy" id="680127"/>
    <lineage>
        <taxon>Bacteria</taxon>
        <taxon>Pseudomonadati</taxon>
        <taxon>Bacteroidota</taxon>
        <taxon>Flavobacteriia</taxon>
        <taxon>Flavobacteriales</taxon>
        <taxon>Weeksellaceae</taxon>
        <taxon>Chryseobacterium group</taxon>
        <taxon>Chryseobacterium</taxon>
    </lineage>
</organism>
<evidence type="ECO:0008006" key="6">
    <source>
        <dbReference type="Google" id="ProtNLM"/>
    </source>
</evidence>
<dbReference type="RefSeq" id="WP_105681066.1">
    <property type="nucleotide sequence ID" value="NZ_JBBGZD010000001.1"/>
</dbReference>
<dbReference type="PROSITE" id="PS51257">
    <property type="entry name" value="PROKAR_LIPOPROTEIN"/>
    <property type="match status" value="1"/>
</dbReference>
<feature type="signal peptide" evidence="1">
    <location>
        <begin position="1"/>
        <end position="23"/>
    </location>
</feature>
<dbReference type="EMBL" id="PCPP01000001">
    <property type="protein sequence ID" value="PRB86350.1"/>
    <property type="molecule type" value="Genomic_DNA"/>
</dbReference>